<feature type="non-terminal residue" evidence="2">
    <location>
        <position position="1"/>
    </location>
</feature>
<organism evidence="2 3">
    <name type="scientific">Candidatus Desantisbacteria bacterium CG_4_10_14_3_um_filter_40_18</name>
    <dbReference type="NCBI Taxonomy" id="1974544"/>
    <lineage>
        <taxon>Bacteria</taxon>
        <taxon>Candidatus Desantisiibacteriota</taxon>
    </lineage>
</organism>
<name>A0A2M7P1F6_9BACT</name>
<gene>
    <name evidence="2" type="ORF">COZ13_06320</name>
</gene>
<protein>
    <submittedName>
        <fullName evidence="2">Uncharacterized protein</fullName>
    </submittedName>
</protein>
<reference evidence="3" key="1">
    <citation type="submission" date="2017-09" db="EMBL/GenBank/DDBJ databases">
        <title>Depth-based differentiation of microbial function through sediment-hosted aquifers and enrichment of novel symbionts in the deep terrestrial subsurface.</title>
        <authorList>
            <person name="Probst A.J."/>
            <person name="Ladd B."/>
            <person name="Jarett J.K."/>
            <person name="Geller-Mcgrath D.E."/>
            <person name="Sieber C.M.K."/>
            <person name="Emerson J.B."/>
            <person name="Anantharaman K."/>
            <person name="Thomas B.C."/>
            <person name="Malmstrom R."/>
            <person name="Stieglmeier M."/>
            <person name="Klingl A."/>
            <person name="Woyke T."/>
            <person name="Ryan C.M."/>
            <person name="Banfield J.F."/>
        </authorList>
    </citation>
    <scope>NUCLEOTIDE SEQUENCE [LARGE SCALE GENOMIC DNA]</scope>
</reference>
<feature type="transmembrane region" description="Helical" evidence="1">
    <location>
        <begin position="6"/>
        <end position="27"/>
    </location>
</feature>
<evidence type="ECO:0000256" key="1">
    <source>
        <dbReference type="SAM" id="Phobius"/>
    </source>
</evidence>
<dbReference type="EMBL" id="PFKI01000190">
    <property type="protein sequence ID" value="PIY19264.1"/>
    <property type="molecule type" value="Genomic_DNA"/>
</dbReference>
<accession>A0A2M7P1F6</accession>
<dbReference type="AlphaFoldDB" id="A0A2M7P1F6"/>
<keyword evidence="1" id="KW-0472">Membrane</keyword>
<comment type="caution">
    <text evidence="2">The sequence shown here is derived from an EMBL/GenBank/DDBJ whole genome shotgun (WGS) entry which is preliminary data.</text>
</comment>
<keyword evidence="1" id="KW-0812">Transmembrane</keyword>
<dbReference type="Proteomes" id="UP000231028">
    <property type="component" value="Unassembled WGS sequence"/>
</dbReference>
<evidence type="ECO:0000313" key="3">
    <source>
        <dbReference type="Proteomes" id="UP000231028"/>
    </source>
</evidence>
<keyword evidence="1" id="KW-1133">Transmembrane helix</keyword>
<sequence>NKWSLSLFIPIYSFLFIKKYPLSLYFFKMRIAGHKYYFGRKPGTAPVFYHFLGLPIAFGLNVRPNNSSNLVAKVSSPAGRPVGGKLLLRKLFFCVIMMLDNDTNEV</sequence>
<proteinExistence type="predicted"/>
<evidence type="ECO:0000313" key="2">
    <source>
        <dbReference type="EMBL" id="PIY19264.1"/>
    </source>
</evidence>